<sequence length="152" mass="17310">ANTLGNYALFLMQQQRYDKAAEQYERAIAVSPEDANDLGNYAKLLFVQGNRTKAIEMLERSEKYQENWPDGLSLELAFYRYAHCQPQPITLLKKLMVDGIPSNLMNLEDNVRCAEQDGHSNPALLAALAKVISYNEPIEILEQFPEWSEAND</sequence>
<gene>
    <name evidence="1" type="ORF">H206_03607</name>
</gene>
<feature type="non-terminal residue" evidence="1">
    <location>
        <position position="1"/>
    </location>
</feature>
<dbReference type="InterPro" id="IPR019734">
    <property type="entry name" value="TPR_rpt"/>
</dbReference>
<keyword evidence="2" id="KW-1185">Reference proteome</keyword>
<comment type="caution">
    <text evidence="1">The sequence shown here is derived from an EMBL/GenBank/DDBJ whole genome shotgun (WGS) entry which is preliminary data.</text>
</comment>
<dbReference type="SUPFAM" id="SSF48452">
    <property type="entry name" value="TPR-like"/>
    <property type="match status" value="1"/>
</dbReference>
<dbReference type="EMBL" id="MTKO01000104">
    <property type="protein sequence ID" value="RWX43967.1"/>
    <property type="molecule type" value="Genomic_DNA"/>
</dbReference>
<dbReference type="InterPro" id="IPR011990">
    <property type="entry name" value="TPR-like_helical_dom_sf"/>
</dbReference>
<dbReference type="Gene3D" id="1.25.40.10">
    <property type="entry name" value="Tetratricopeptide repeat domain"/>
    <property type="match status" value="1"/>
</dbReference>
<proteinExistence type="predicted"/>
<dbReference type="Proteomes" id="UP000287853">
    <property type="component" value="Unassembled WGS sequence"/>
</dbReference>
<dbReference type="SMART" id="SM00028">
    <property type="entry name" value="TPR"/>
    <property type="match status" value="2"/>
</dbReference>
<reference evidence="1 2" key="1">
    <citation type="submission" date="2017-01" db="EMBL/GenBank/DDBJ databases">
        <title>The cable genome- insights into the physiology and evolution of filamentous bacteria capable of sulfide oxidation via long distance electron transfer.</title>
        <authorList>
            <person name="Schreiber L."/>
            <person name="Bjerg J.T."/>
            <person name="Boggild A."/>
            <person name="Van De Vossenberg J."/>
            <person name="Meysman F."/>
            <person name="Nielsen L.P."/>
            <person name="Schramm A."/>
            <person name="Kjeldsen K.U."/>
        </authorList>
    </citation>
    <scope>NUCLEOTIDE SEQUENCE [LARGE SCALE GENOMIC DNA]</scope>
    <source>
        <strain evidence="1">MCF</strain>
    </source>
</reference>
<dbReference type="Pfam" id="PF14559">
    <property type="entry name" value="TPR_19"/>
    <property type="match status" value="1"/>
</dbReference>
<accession>A0A3S3U540</accession>
<name>A0A3S3U540_9BACT</name>
<evidence type="ECO:0000313" key="1">
    <source>
        <dbReference type="EMBL" id="RWX43967.1"/>
    </source>
</evidence>
<protein>
    <submittedName>
        <fullName evidence="1">Tetratricopeptide repeat-containing protein</fullName>
    </submittedName>
</protein>
<dbReference type="AlphaFoldDB" id="A0A3S3U540"/>
<organism evidence="1 2">
    <name type="scientific">Candidatus Electrothrix aarhusensis</name>
    <dbReference type="NCBI Taxonomy" id="1859131"/>
    <lineage>
        <taxon>Bacteria</taxon>
        <taxon>Pseudomonadati</taxon>
        <taxon>Thermodesulfobacteriota</taxon>
        <taxon>Desulfobulbia</taxon>
        <taxon>Desulfobulbales</taxon>
        <taxon>Desulfobulbaceae</taxon>
        <taxon>Candidatus Electrothrix</taxon>
    </lineage>
</organism>
<evidence type="ECO:0000313" key="2">
    <source>
        <dbReference type="Proteomes" id="UP000287853"/>
    </source>
</evidence>